<proteinExistence type="predicted"/>
<dbReference type="EMBL" id="JAXGFP010000003">
    <property type="protein sequence ID" value="MEG3183667.1"/>
    <property type="molecule type" value="Genomic_DNA"/>
</dbReference>
<evidence type="ECO:0000256" key="2">
    <source>
        <dbReference type="ARBA" id="ARBA00023136"/>
    </source>
</evidence>
<dbReference type="PANTHER" id="PTHR30329:SF21">
    <property type="entry name" value="LIPOPROTEIN YIAD-RELATED"/>
    <property type="match status" value="1"/>
</dbReference>
<dbReference type="Gene3D" id="3.30.1330.60">
    <property type="entry name" value="OmpA-like domain"/>
    <property type="match status" value="1"/>
</dbReference>
<evidence type="ECO:0000313" key="8">
    <source>
        <dbReference type="Proteomes" id="UP001355056"/>
    </source>
</evidence>
<evidence type="ECO:0000256" key="4">
    <source>
        <dbReference type="PROSITE-ProRule" id="PRU00473"/>
    </source>
</evidence>
<feature type="signal peptide" evidence="5">
    <location>
        <begin position="1"/>
        <end position="33"/>
    </location>
</feature>
<dbReference type="PRINTS" id="PR01023">
    <property type="entry name" value="NAFLGMOTY"/>
</dbReference>
<organism evidence="7 8">
    <name type="scientific">Novilysobacter erysipheiresistens</name>
    <dbReference type="NCBI Taxonomy" id="1749332"/>
    <lineage>
        <taxon>Bacteria</taxon>
        <taxon>Pseudomonadati</taxon>
        <taxon>Pseudomonadota</taxon>
        <taxon>Gammaproteobacteria</taxon>
        <taxon>Lysobacterales</taxon>
        <taxon>Lysobacteraceae</taxon>
        <taxon>Novilysobacter</taxon>
    </lineage>
</organism>
<dbReference type="SUPFAM" id="SSF103088">
    <property type="entry name" value="OmpA-like"/>
    <property type="match status" value="1"/>
</dbReference>
<keyword evidence="5" id="KW-0732">Signal</keyword>
<name>A0ABU7YXK8_9GAMM</name>
<dbReference type="PRINTS" id="PR01021">
    <property type="entry name" value="OMPADOMAIN"/>
</dbReference>
<protein>
    <submittedName>
        <fullName evidence="7">OmpA family protein</fullName>
    </submittedName>
</protein>
<dbReference type="InterPro" id="IPR036737">
    <property type="entry name" value="OmpA-like_sf"/>
</dbReference>
<evidence type="ECO:0000259" key="6">
    <source>
        <dbReference type="PROSITE" id="PS51123"/>
    </source>
</evidence>
<accession>A0ABU7YXK8</accession>
<dbReference type="Proteomes" id="UP001355056">
    <property type="component" value="Unassembled WGS sequence"/>
</dbReference>
<gene>
    <name evidence="7" type="ORF">SNE34_06560</name>
</gene>
<dbReference type="InterPro" id="IPR050330">
    <property type="entry name" value="Bact_OuterMem_StrucFunc"/>
</dbReference>
<keyword evidence="3" id="KW-0998">Cell outer membrane</keyword>
<dbReference type="InterPro" id="IPR006665">
    <property type="entry name" value="OmpA-like"/>
</dbReference>
<evidence type="ECO:0000313" key="7">
    <source>
        <dbReference type="EMBL" id="MEG3183667.1"/>
    </source>
</evidence>
<feature type="domain" description="OmpA-like" evidence="6">
    <location>
        <begin position="158"/>
        <end position="272"/>
    </location>
</feature>
<comment type="subcellular location">
    <subcellularLocation>
        <location evidence="1">Cell outer membrane</location>
    </subcellularLocation>
</comment>
<feature type="chain" id="PRO_5046041464" evidence="5">
    <location>
        <begin position="34"/>
        <end position="272"/>
    </location>
</feature>
<evidence type="ECO:0000256" key="5">
    <source>
        <dbReference type="SAM" id="SignalP"/>
    </source>
</evidence>
<comment type="caution">
    <text evidence="7">The sequence shown here is derived from an EMBL/GenBank/DDBJ whole genome shotgun (WGS) entry which is preliminary data.</text>
</comment>
<dbReference type="InterPro" id="IPR006664">
    <property type="entry name" value="OMP_bac"/>
</dbReference>
<evidence type="ECO:0000256" key="3">
    <source>
        <dbReference type="ARBA" id="ARBA00023237"/>
    </source>
</evidence>
<dbReference type="PANTHER" id="PTHR30329">
    <property type="entry name" value="STATOR ELEMENT OF FLAGELLAR MOTOR COMPLEX"/>
    <property type="match status" value="1"/>
</dbReference>
<sequence length="272" mass="28389">MQASNRSIPSLPPLAALLALSLSAALVAAPASAQVATVSVDATKPVIAAGTVPDEATKAAVLGRLRELYGAQRVVDRIEVDAVIAPPNWRERVVAMLGPDLQQVSGGELKIDGNSVRISGQVGNEAERQQVTSALATAAGPSYLVKNALRGGGNAKQDLLDQALADRIIEFQSGSATLTPTGTAILDEMVVALQQVGDQQVQVIGHTDDVGRREANVALSLQRAIAVKAYLEGHGVAADNLSVQGFGPDRPIADNTTDAGRARNRRIEFRVL</sequence>
<reference evidence="7 8" key="1">
    <citation type="journal article" date="2016" name="Int. J. Syst. Evol. Microbiol.">
        <title>Lysobacter erysipheiresistens sp. nov., an antagonist of powdery mildew, isolated from tobacco-cultivated soil.</title>
        <authorList>
            <person name="Xie B."/>
            <person name="Li T."/>
            <person name="Lin X."/>
            <person name="Wang C.J."/>
            <person name="Chen Y.J."/>
            <person name="Liu W.J."/>
            <person name="Zhao Z.W."/>
        </authorList>
    </citation>
    <scope>NUCLEOTIDE SEQUENCE [LARGE SCALE GENOMIC DNA]</scope>
    <source>
        <strain evidence="7 8">RS-LYSO-3</strain>
    </source>
</reference>
<keyword evidence="2 4" id="KW-0472">Membrane</keyword>
<evidence type="ECO:0000256" key="1">
    <source>
        <dbReference type="ARBA" id="ARBA00004442"/>
    </source>
</evidence>
<dbReference type="CDD" id="cd07185">
    <property type="entry name" value="OmpA_C-like"/>
    <property type="match status" value="1"/>
</dbReference>
<dbReference type="RefSeq" id="WP_332615888.1">
    <property type="nucleotide sequence ID" value="NZ_JAXGFP010000003.1"/>
</dbReference>
<keyword evidence="8" id="KW-1185">Reference proteome</keyword>
<dbReference type="Pfam" id="PF00691">
    <property type="entry name" value="OmpA"/>
    <property type="match status" value="1"/>
</dbReference>
<dbReference type="Gene3D" id="3.40.1520.20">
    <property type="match status" value="1"/>
</dbReference>
<dbReference type="PROSITE" id="PS51123">
    <property type="entry name" value="OMPA_2"/>
    <property type="match status" value="1"/>
</dbReference>